<keyword evidence="7 9" id="KW-0472">Membrane</keyword>
<reference evidence="10" key="1">
    <citation type="journal article" date="2015" name="Genome Announc.">
        <title>Draft Genome Sequence of Anaerolineae Strain TC1, a Novel Isolate from a Methanogenic Wastewater Treatment System.</title>
        <authorList>
            <person name="Matsuura N."/>
            <person name="Tourlousse D.M."/>
            <person name="Sun L."/>
            <person name="Toyonaga M."/>
            <person name="Kuroda K."/>
            <person name="Ohashi A."/>
            <person name="Cruz R."/>
            <person name="Yamaguchi T."/>
            <person name="Sekiguchi Y."/>
        </authorList>
    </citation>
    <scope>NUCLEOTIDE SEQUENCE [LARGE SCALE GENOMIC DNA]</scope>
    <source>
        <strain evidence="10">TC1</strain>
    </source>
</reference>
<evidence type="ECO:0000256" key="8">
    <source>
        <dbReference type="ARBA" id="ARBA00039381"/>
    </source>
</evidence>
<dbReference type="CDD" id="cd06579">
    <property type="entry name" value="TM_PBP1_transp_AraH_like"/>
    <property type="match status" value="1"/>
</dbReference>
<evidence type="ECO:0000313" key="10">
    <source>
        <dbReference type="EMBL" id="GAP39564.1"/>
    </source>
</evidence>
<dbReference type="EMBL" id="DF968180">
    <property type="protein sequence ID" value="GAP39564.1"/>
    <property type="molecule type" value="Genomic_DNA"/>
</dbReference>
<keyword evidence="2" id="KW-0813">Transport</keyword>
<feature type="transmembrane region" description="Helical" evidence="9">
    <location>
        <begin position="51"/>
        <end position="71"/>
    </location>
</feature>
<evidence type="ECO:0000256" key="5">
    <source>
        <dbReference type="ARBA" id="ARBA00022692"/>
    </source>
</evidence>
<dbReference type="AlphaFoldDB" id="A0A0K8PAJ2"/>
<dbReference type="GO" id="GO:0005886">
    <property type="term" value="C:plasma membrane"/>
    <property type="evidence" value="ECO:0007669"/>
    <property type="project" value="UniProtKB-SubCell"/>
</dbReference>
<dbReference type="PATRIC" id="fig|1678840.3.peg.613"/>
<feature type="transmembrane region" description="Helical" evidence="9">
    <location>
        <begin position="304"/>
        <end position="325"/>
    </location>
</feature>
<evidence type="ECO:0000256" key="2">
    <source>
        <dbReference type="ARBA" id="ARBA00022448"/>
    </source>
</evidence>
<dbReference type="GO" id="GO:0022857">
    <property type="term" value="F:transmembrane transporter activity"/>
    <property type="evidence" value="ECO:0007669"/>
    <property type="project" value="InterPro"/>
</dbReference>
<dbReference type="RefSeq" id="WP_062278109.1">
    <property type="nucleotide sequence ID" value="NZ_DF968180.1"/>
</dbReference>
<evidence type="ECO:0000313" key="11">
    <source>
        <dbReference type="Proteomes" id="UP000053370"/>
    </source>
</evidence>
<evidence type="ECO:0000256" key="3">
    <source>
        <dbReference type="ARBA" id="ARBA00022475"/>
    </source>
</evidence>
<comment type="subcellular location">
    <subcellularLocation>
        <location evidence="1">Cell membrane</location>
        <topology evidence="1">Multi-pass membrane protein</topology>
    </subcellularLocation>
</comment>
<keyword evidence="11" id="KW-1185">Reference proteome</keyword>
<dbReference type="Pfam" id="PF02653">
    <property type="entry name" value="BPD_transp_2"/>
    <property type="match status" value="1"/>
</dbReference>
<keyword evidence="6 9" id="KW-1133">Transmembrane helix</keyword>
<proteinExistence type="predicted"/>
<sequence>MNKSISKNESRRRFFRFIGKFGTIVFLLIMITFFSIMKPRAFATVRNLLNVLNQSSLLIIIACGLTAVVIIGDFDMSVAITASFSGVLVTGLMVKQNLPIWFAIICTIAICALCGMINGLIVTKLRVSSVIATIGTGGIIFGLNYAYTSGSPIVTGIPKGFLNMTLIRLFGKIPINIIYMAVIVFILWIILNRTELGQRIQAVGGNSVATKLSGINVDSIKITSYIFSSVCGGITGILLSSVIGSGNSTAADSYLMNSFAAIFLGSATLKDGEFHILGTLIGVIIINIGFNGLAIFGMSNYVQYIFQGAILVCAVALSSISRIYANK</sequence>
<dbReference type="STRING" id="1678840.ATC1_1294"/>
<keyword evidence="3" id="KW-1003">Cell membrane</keyword>
<dbReference type="PANTHER" id="PTHR32196:SF71">
    <property type="entry name" value="AUTOINDUCER 2 IMPORT SYSTEM PERMEASE PROTEIN LSRD"/>
    <property type="match status" value="1"/>
</dbReference>
<feature type="transmembrane region" description="Helical" evidence="9">
    <location>
        <begin position="225"/>
        <end position="245"/>
    </location>
</feature>
<feature type="transmembrane region" description="Helical" evidence="9">
    <location>
        <begin position="251"/>
        <end position="269"/>
    </location>
</feature>
<keyword evidence="4" id="KW-0997">Cell inner membrane</keyword>
<feature type="transmembrane region" description="Helical" evidence="9">
    <location>
        <begin position="100"/>
        <end position="122"/>
    </location>
</feature>
<name>A0A0K8PAJ2_9CHLR</name>
<feature type="transmembrane region" description="Helical" evidence="9">
    <location>
        <begin position="129"/>
        <end position="147"/>
    </location>
</feature>
<protein>
    <recommendedName>
        <fullName evidence="8">Autoinducer 2 import system permease protein LsrD</fullName>
    </recommendedName>
</protein>
<evidence type="ECO:0000256" key="6">
    <source>
        <dbReference type="ARBA" id="ARBA00022989"/>
    </source>
</evidence>
<feature type="transmembrane region" description="Helical" evidence="9">
    <location>
        <begin position="167"/>
        <end position="191"/>
    </location>
</feature>
<dbReference type="PANTHER" id="PTHR32196">
    <property type="entry name" value="ABC TRANSPORTER PERMEASE PROTEIN YPHD-RELATED-RELATED"/>
    <property type="match status" value="1"/>
</dbReference>
<evidence type="ECO:0000256" key="9">
    <source>
        <dbReference type="SAM" id="Phobius"/>
    </source>
</evidence>
<evidence type="ECO:0000256" key="7">
    <source>
        <dbReference type="ARBA" id="ARBA00023136"/>
    </source>
</evidence>
<gene>
    <name evidence="10" type="ORF">ATC1_1294</name>
</gene>
<feature type="transmembrane region" description="Helical" evidence="9">
    <location>
        <begin position="21"/>
        <end position="39"/>
    </location>
</feature>
<evidence type="ECO:0000256" key="4">
    <source>
        <dbReference type="ARBA" id="ARBA00022519"/>
    </source>
</evidence>
<accession>A0A0K8PAJ2</accession>
<feature type="transmembrane region" description="Helical" evidence="9">
    <location>
        <begin position="276"/>
        <end position="298"/>
    </location>
</feature>
<keyword evidence="5 9" id="KW-0812">Transmembrane</keyword>
<organism evidence="10">
    <name type="scientific">Flexilinea flocculi</name>
    <dbReference type="NCBI Taxonomy" id="1678840"/>
    <lineage>
        <taxon>Bacteria</taxon>
        <taxon>Bacillati</taxon>
        <taxon>Chloroflexota</taxon>
        <taxon>Anaerolineae</taxon>
        <taxon>Anaerolineales</taxon>
        <taxon>Anaerolineaceae</taxon>
        <taxon>Flexilinea</taxon>
    </lineage>
</organism>
<dbReference type="InterPro" id="IPR001851">
    <property type="entry name" value="ABC_transp_permease"/>
</dbReference>
<evidence type="ECO:0000256" key="1">
    <source>
        <dbReference type="ARBA" id="ARBA00004651"/>
    </source>
</evidence>
<dbReference type="OrthoDB" id="9808136at2"/>
<dbReference type="Proteomes" id="UP000053370">
    <property type="component" value="Unassembled WGS sequence"/>
</dbReference>